<dbReference type="Proteomes" id="UP000799424">
    <property type="component" value="Unassembled WGS sequence"/>
</dbReference>
<dbReference type="EMBL" id="MU006227">
    <property type="protein sequence ID" value="KAF2825722.1"/>
    <property type="molecule type" value="Genomic_DNA"/>
</dbReference>
<accession>A0A6A6ZXF3</accession>
<feature type="non-terminal residue" evidence="1">
    <location>
        <position position="1"/>
    </location>
</feature>
<feature type="non-terminal residue" evidence="1">
    <location>
        <position position="74"/>
    </location>
</feature>
<evidence type="ECO:0000313" key="1">
    <source>
        <dbReference type="EMBL" id="KAF2825722.1"/>
    </source>
</evidence>
<dbReference type="InterPro" id="IPR036397">
    <property type="entry name" value="RNaseH_sf"/>
</dbReference>
<evidence type="ECO:0000313" key="2">
    <source>
        <dbReference type="Proteomes" id="UP000799424"/>
    </source>
</evidence>
<name>A0A6A6ZXF3_9PLEO</name>
<dbReference type="GO" id="GO:0003676">
    <property type="term" value="F:nucleic acid binding"/>
    <property type="evidence" value="ECO:0007669"/>
    <property type="project" value="InterPro"/>
</dbReference>
<dbReference type="OrthoDB" id="3779635at2759"/>
<gene>
    <name evidence="1" type="ORF">CC86DRAFT_258977</name>
</gene>
<keyword evidence="2" id="KW-1185">Reference proteome</keyword>
<dbReference type="AlphaFoldDB" id="A0A6A6ZXF3"/>
<sequence>KPPLSRTQERERFQWALTYNPDKYKEYDNLGYNFKHVVFTDETLARIGEQRGIIRTWARPDEIFDDDVKKDRKP</sequence>
<protein>
    <submittedName>
        <fullName evidence="1">Uncharacterized protein</fullName>
    </submittedName>
</protein>
<organism evidence="1 2">
    <name type="scientific">Ophiobolus disseminans</name>
    <dbReference type="NCBI Taxonomy" id="1469910"/>
    <lineage>
        <taxon>Eukaryota</taxon>
        <taxon>Fungi</taxon>
        <taxon>Dikarya</taxon>
        <taxon>Ascomycota</taxon>
        <taxon>Pezizomycotina</taxon>
        <taxon>Dothideomycetes</taxon>
        <taxon>Pleosporomycetidae</taxon>
        <taxon>Pleosporales</taxon>
        <taxon>Pleosporineae</taxon>
        <taxon>Phaeosphaeriaceae</taxon>
        <taxon>Ophiobolus</taxon>
    </lineage>
</organism>
<proteinExistence type="predicted"/>
<dbReference type="Gene3D" id="3.30.420.10">
    <property type="entry name" value="Ribonuclease H-like superfamily/Ribonuclease H"/>
    <property type="match status" value="1"/>
</dbReference>
<reference evidence="1" key="1">
    <citation type="journal article" date="2020" name="Stud. Mycol.">
        <title>101 Dothideomycetes genomes: a test case for predicting lifestyles and emergence of pathogens.</title>
        <authorList>
            <person name="Haridas S."/>
            <person name="Albert R."/>
            <person name="Binder M."/>
            <person name="Bloem J."/>
            <person name="Labutti K."/>
            <person name="Salamov A."/>
            <person name="Andreopoulos B."/>
            <person name="Baker S."/>
            <person name="Barry K."/>
            <person name="Bills G."/>
            <person name="Bluhm B."/>
            <person name="Cannon C."/>
            <person name="Castanera R."/>
            <person name="Culley D."/>
            <person name="Daum C."/>
            <person name="Ezra D."/>
            <person name="Gonzalez J."/>
            <person name="Henrissat B."/>
            <person name="Kuo A."/>
            <person name="Liang C."/>
            <person name="Lipzen A."/>
            <person name="Lutzoni F."/>
            <person name="Magnuson J."/>
            <person name="Mondo S."/>
            <person name="Nolan M."/>
            <person name="Ohm R."/>
            <person name="Pangilinan J."/>
            <person name="Park H.-J."/>
            <person name="Ramirez L."/>
            <person name="Alfaro M."/>
            <person name="Sun H."/>
            <person name="Tritt A."/>
            <person name="Yoshinaga Y."/>
            <person name="Zwiers L.-H."/>
            <person name="Turgeon B."/>
            <person name="Goodwin S."/>
            <person name="Spatafora J."/>
            <person name="Crous P."/>
            <person name="Grigoriev I."/>
        </authorList>
    </citation>
    <scope>NUCLEOTIDE SEQUENCE</scope>
    <source>
        <strain evidence="1">CBS 113818</strain>
    </source>
</reference>